<evidence type="ECO:0000256" key="3">
    <source>
        <dbReference type="ARBA" id="ARBA00022643"/>
    </source>
</evidence>
<dbReference type="Pfam" id="PF01613">
    <property type="entry name" value="Flavin_Reduct"/>
    <property type="match status" value="1"/>
</dbReference>
<reference evidence="6 7" key="1">
    <citation type="submission" date="2020-08" db="EMBL/GenBank/DDBJ databases">
        <title>Genomic Encyclopedia of Type Strains, Phase IV (KMG-IV): sequencing the most valuable type-strain genomes for metagenomic binning, comparative biology and taxonomic classification.</title>
        <authorList>
            <person name="Goeker M."/>
        </authorList>
    </citation>
    <scope>NUCLEOTIDE SEQUENCE [LARGE SCALE GENOMIC DNA]</scope>
    <source>
        <strain evidence="6 7">DSM 29568</strain>
    </source>
</reference>
<dbReference type="AlphaFoldDB" id="A0A840EX40"/>
<evidence type="ECO:0000313" key="7">
    <source>
        <dbReference type="Proteomes" id="UP000553034"/>
    </source>
</evidence>
<dbReference type="GO" id="GO:0016646">
    <property type="term" value="F:oxidoreductase activity, acting on the CH-NH group of donors, NAD or NADP as acceptor"/>
    <property type="evidence" value="ECO:0007669"/>
    <property type="project" value="UniProtKB-ARBA"/>
</dbReference>
<evidence type="ECO:0000313" key="6">
    <source>
        <dbReference type="EMBL" id="MBB4119397.1"/>
    </source>
</evidence>
<proteinExistence type="inferred from homology"/>
<feature type="domain" description="Flavin reductase like" evidence="5">
    <location>
        <begin position="22"/>
        <end position="178"/>
    </location>
</feature>
<evidence type="ECO:0000256" key="1">
    <source>
        <dbReference type="ARBA" id="ARBA00001917"/>
    </source>
</evidence>
<dbReference type="RefSeq" id="WP_183477747.1">
    <property type="nucleotide sequence ID" value="NZ_JACIFO010000006.1"/>
</dbReference>
<comment type="cofactor">
    <cofactor evidence="1">
        <name>FMN</name>
        <dbReference type="ChEBI" id="CHEBI:58210"/>
    </cofactor>
</comment>
<comment type="caution">
    <text evidence="6">The sequence shown here is derived from an EMBL/GenBank/DDBJ whole genome shotgun (WGS) entry which is preliminary data.</text>
</comment>
<dbReference type="InterPro" id="IPR012349">
    <property type="entry name" value="Split_barrel_FMN-bd"/>
</dbReference>
<name>A0A840EX40_9FLAO</name>
<keyword evidence="3" id="KW-0288">FMN</keyword>
<comment type="similarity">
    <text evidence="4">Belongs to the flavoredoxin family.</text>
</comment>
<dbReference type="PANTHER" id="PTHR33798:SF5">
    <property type="entry name" value="FLAVIN REDUCTASE LIKE DOMAIN-CONTAINING PROTEIN"/>
    <property type="match status" value="1"/>
</dbReference>
<keyword evidence="2" id="KW-0285">Flavoprotein</keyword>
<organism evidence="6 7">
    <name type="scientific">Mesonia hippocampi</name>
    <dbReference type="NCBI Taxonomy" id="1628250"/>
    <lineage>
        <taxon>Bacteria</taxon>
        <taxon>Pseudomonadati</taxon>
        <taxon>Bacteroidota</taxon>
        <taxon>Flavobacteriia</taxon>
        <taxon>Flavobacteriales</taxon>
        <taxon>Flavobacteriaceae</taxon>
        <taxon>Mesonia</taxon>
    </lineage>
</organism>
<dbReference type="InterPro" id="IPR002563">
    <property type="entry name" value="Flavin_Rdtase-like_dom"/>
</dbReference>
<gene>
    <name evidence="6" type="ORF">GGR32_001695</name>
</gene>
<dbReference type="SUPFAM" id="SSF50475">
    <property type="entry name" value="FMN-binding split barrel"/>
    <property type="match status" value="1"/>
</dbReference>
<dbReference type="GO" id="GO:0010181">
    <property type="term" value="F:FMN binding"/>
    <property type="evidence" value="ECO:0007669"/>
    <property type="project" value="InterPro"/>
</dbReference>
<dbReference type="Proteomes" id="UP000553034">
    <property type="component" value="Unassembled WGS sequence"/>
</dbReference>
<dbReference type="SMART" id="SM00903">
    <property type="entry name" value="Flavin_Reduct"/>
    <property type="match status" value="1"/>
</dbReference>
<evidence type="ECO:0000259" key="5">
    <source>
        <dbReference type="SMART" id="SM00903"/>
    </source>
</evidence>
<evidence type="ECO:0000256" key="4">
    <source>
        <dbReference type="ARBA" id="ARBA00038054"/>
    </source>
</evidence>
<sequence length="292" mass="32333">MFTITPSEISTQKLYGFLVSTIGPRPIAFASTISKTGEVNLAPFSFFNMVSANPPTLMFSPLSRIADNTEKDTLKNIKETQEVVINMVNYAMVHQMSLSSCNFAPTVNEFEKAGFSMEASEEVKPYRVKEAPVQLECKVSNVVNLGSHGGAGNIVICEVVKIHIAEAFLTADEKIDQHKLDLVARMGGNWYTRAKEGMFELPKPISAIGMGIDILPEGIKNSTVFTGNNLGQLASLEKMPSLQDATDFIENSEFKDLIENRSTVQIHQKVQELLQDNDVEKAWNILVAYHKK</sequence>
<protein>
    <submittedName>
        <fullName evidence="6">Flavin reductase (DIM6/NTAB) family NADH-FMN oxidoreductase RutF</fullName>
    </submittedName>
</protein>
<accession>A0A840EX40</accession>
<dbReference type="PANTHER" id="PTHR33798">
    <property type="entry name" value="FLAVOPROTEIN OXYGENASE"/>
    <property type="match status" value="1"/>
</dbReference>
<keyword evidence="7" id="KW-1185">Reference proteome</keyword>
<dbReference type="Gene3D" id="2.30.110.10">
    <property type="entry name" value="Electron Transport, Fmn-binding Protein, Chain A"/>
    <property type="match status" value="1"/>
</dbReference>
<evidence type="ECO:0000256" key="2">
    <source>
        <dbReference type="ARBA" id="ARBA00022630"/>
    </source>
</evidence>
<dbReference type="EMBL" id="JACIFO010000006">
    <property type="protein sequence ID" value="MBB4119397.1"/>
    <property type="molecule type" value="Genomic_DNA"/>
</dbReference>